<dbReference type="EMBL" id="MQTW01003240">
    <property type="protein sequence ID" value="RYC76927.1"/>
    <property type="molecule type" value="Genomic_DNA"/>
</dbReference>
<evidence type="ECO:0000313" key="2">
    <source>
        <dbReference type="Proteomes" id="UP000290540"/>
    </source>
</evidence>
<gene>
    <name evidence="1" type="ORF">BFJ63_vAg20198</name>
</gene>
<dbReference type="AlphaFoldDB" id="A0A4Q2UZL6"/>
<sequence>MYTPQEVEMIRMGNALRLMPRLKAEYVKKGWIKE</sequence>
<dbReference type="Proteomes" id="UP000290540">
    <property type="component" value="Unassembled WGS sequence"/>
</dbReference>
<accession>A0A4Q2UZL6</accession>
<organism evidence="1 2">
    <name type="scientific">Fusarium oxysporum f. sp. narcissi</name>
    <dbReference type="NCBI Taxonomy" id="451672"/>
    <lineage>
        <taxon>Eukaryota</taxon>
        <taxon>Fungi</taxon>
        <taxon>Dikarya</taxon>
        <taxon>Ascomycota</taxon>
        <taxon>Pezizomycotina</taxon>
        <taxon>Sordariomycetes</taxon>
        <taxon>Hypocreomycetidae</taxon>
        <taxon>Hypocreales</taxon>
        <taxon>Nectriaceae</taxon>
        <taxon>Fusarium</taxon>
        <taxon>Fusarium oxysporum species complex</taxon>
    </lineage>
</organism>
<reference evidence="1 2" key="1">
    <citation type="submission" date="2016-12" db="EMBL/GenBank/DDBJ databases">
        <title>Draft genome sequence of Fusarium oxysporum causing rot on Narcissus.</title>
        <authorList>
            <person name="Armitage A.D."/>
            <person name="Taylor A."/>
            <person name="Clarkson J.P."/>
            <person name="Harrison R.J."/>
            <person name="Jackson A.C."/>
        </authorList>
    </citation>
    <scope>NUCLEOTIDE SEQUENCE [LARGE SCALE GENOMIC DNA]</scope>
    <source>
        <strain evidence="1 2">N139</strain>
    </source>
</reference>
<proteinExistence type="predicted"/>
<protein>
    <submittedName>
        <fullName evidence="1">Uncharacterized protein</fullName>
    </submittedName>
</protein>
<name>A0A4Q2UZL6_FUSOX</name>
<comment type="caution">
    <text evidence="1">The sequence shown here is derived from an EMBL/GenBank/DDBJ whole genome shotgun (WGS) entry which is preliminary data.</text>
</comment>
<evidence type="ECO:0000313" key="1">
    <source>
        <dbReference type="EMBL" id="RYC76927.1"/>
    </source>
</evidence>